<dbReference type="Gene3D" id="1.10.10.10">
    <property type="entry name" value="Winged helix-like DNA-binding domain superfamily/Winged helix DNA-binding domain"/>
    <property type="match status" value="1"/>
</dbReference>
<dbReference type="EMBL" id="CP038008">
    <property type="protein sequence ID" value="QBY27593.1"/>
    <property type="molecule type" value="Genomic_DNA"/>
</dbReference>
<dbReference type="SMART" id="SM00421">
    <property type="entry name" value="HTH_LUXR"/>
    <property type="match status" value="1"/>
</dbReference>
<dbReference type="PROSITE" id="PS00622">
    <property type="entry name" value="HTH_LUXR_1"/>
    <property type="match status" value="1"/>
</dbReference>
<dbReference type="GO" id="GO:0003677">
    <property type="term" value="F:DNA binding"/>
    <property type="evidence" value="ECO:0007669"/>
    <property type="project" value="UniProtKB-KW"/>
</dbReference>
<evidence type="ECO:0000313" key="3">
    <source>
        <dbReference type="EMBL" id="QBY27593.1"/>
    </source>
</evidence>
<dbReference type="SUPFAM" id="SSF46894">
    <property type="entry name" value="C-terminal effector domain of the bipartite response regulators"/>
    <property type="match status" value="1"/>
</dbReference>
<evidence type="ECO:0000259" key="2">
    <source>
        <dbReference type="PROSITE" id="PS50043"/>
    </source>
</evidence>
<proteinExistence type="predicted"/>
<dbReference type="PROSITE" id="PS50043">
    <property type="entry name" value="HTH_LUXR_2"/>
    <property type="match status" value="1"/>
</dbReference>
<dbReference type="InterPro" id="IPR000792">
    <property type="entry name" value="Tscrpt_reg_LuxR_C"/>
</dbReference>
<dbReference type="PRINTS" id="PR00038">
    <property type="entry name" value="HTHLUXR"/>
</dbReference>
<feature type="domain" description="HTH luxR-type" evidence="2">
    <location>
        <begin position="136"/>
        <end position="201"/>
    </location>
</feature>
<gene>
    <name evidence="3" type="ORF">E2R62_01205</name>
</gene>
<dbReference type="Pfam" id="PF00196">
    <property type="entry name" value="GerE"/>
    <property type="match status" value="1"/>
</dbReference>
<sequence length="221" mass="25118">MHNHKNIHILLRNNNYFFVYGLVTMMKTILGPDKNIIVSGDYSISGVRRADIIIMSSTPALPCLCLPNFRFRQPHSLVIVFNDRHSNFRSHTCAACNSGVLLLNHKKPIGLIRTRLEQTIKAVSMEDISCTPGDYLSCRHCRLSKKQLQVIQYMRQGYNVQRIAKLMNVSAKTIHAHKYRIMQRIGTKGNVRLYNFINSIGQDESFADIGQIEKAVNASSV</sequence>
<dbReference type="InterPro" id="IPR016032">
    <property type="entry name" value="Sig_transdc_resp-reg_C-effctor"/>
</dbReference>
<dbReference type="AlphaFoldDB" id="A0A482PD58"/>
<dbReference type="InterPro" id="IPR036388">
    <property type="entry name" value="WH-like_DNA-bd_sf"/>
</dbReference>
<dbReference type="OMA" id="KSELQHC"/>
<dbReference type="CDD" id="cd06170">
    <property type="entry name" value="LuxR_C_like"/>
    <property type="match status" value="1"/>
</dbReference>
<name>A0A482PD58_CITRO</name>
<organism evidence="3">
    <name type="scientific">Citrobacter rodentium</name>
    <dbReference type="NCBI Taxonomy" id="67825"/>
    <lineage>
        <taxon>Bacteria</taxon>
        <taxon>Pseudomonadati</taxon>
        <taxon>Pseudomonadota</taxon>
        <taxon>Gammaproteobacteria</taxon>
        <taxon>Enterobacterales</taxon>
        <taxon>Enterobacteriaceae</taxon>
        <taxon>Citrobacter</taxon>
    </lineage>
</organism>
<dbReference type="GO" id="GO:0006355">
    <property type="term" value="P:regulation of DNA-templated transcription"/>
    <property type="evidence" value="ECO:0007669"/>
    <property type="project" value="InterPro"/>
</dbReference>
<reference evidence="3" key="1">
    <citation type="submission" date="2019-03" db="EMBL/GenBank/DDBJ databases">
        <title>Complete genome sequence of enteropathogenic Citrobacter rodentium strain DBS100.</title>
        <authorList>
            <person name="Popov G."/>
            <person name="Fiebig A."/>
            <person name="Shideler S."/>
            <person name="Coombes B."/>
            <person name="Savchenko A."/>
        </authorList>
    </citation>
    <scope>NUCLEOTIDE SEQUENCE</scope>
    <source>
        <strain evidence="3">DBS100</strain>
    </source>
</reference>
<accession>A0A482PD58</accession>
<evidence type="ECO:0000256" key="1">
    <source>
        <dbReference type="ARBA" id="ARBA00023125"/>
    </source>
</evidence>
<protein>
    <submittedName>
        <fullName evidence="3">Helix-turn-helix transcriptional regulator</fullName>
    </submittedName>
</protein>
<keyword evidence="1" id="KW-0238">DNA-binding</keyword>